<reference evidence="2 3" key="1">
    <citation type="submission" date="2014-02" db="EMBL/GenBank/DDBJ databases">
        <title>Single nucleus genome sequencing reveals high similarity among nuclei of an endomycorrhizal fungus.</title>
        <authorList>
            <person name="Lin K."/>
            <person name="Geurts R."/>
            <person name="Zhang Z."/>
            <person name="Limpens E."/>
            <person name="Saunders D.G."/>
            <person name="Mu D."/>
            <person name="Pang E."/>
            <person name="Cao H."/>
            <person name="Cha H."/>
            <person name="Lin T."/>
            <person name="Zhou Q."/>
            <person name="Shang Y."/>
            <person name="Li Y."/>
            <person name="Ivanov S."/>
            <person name="Sharma T."/>
            <person name="Velzen R.V."/>
            <person name="Ruijter N.D."/>
            <person name="Aanen D.K."/>
            <person name="Win J."/>
            <person name="Kamoun S."/>
            <person name="Bisseling T."/>
            <person name="Huang S."/>
        </authorList>
    </citation>
    <scope>NUCLEOTIDE SEQUENCE [LARGE SCALE GENOMIC DNA]</scope>
    <source>
        <strain evidence="3">DAOM197198w</strain>
    </source>
</reference>
<dbReference type="GO" id="GO:0015074">
    <property type="term" value="P:DNA integration"/>
    <property type="evidence" value="ECO:0007669"/>
    <property type="project" value="InterPro"/>
</dbReference>
<sequence>MPRLGSKNKEKLEETTTPVKDKVDFYREFSKVKNTVKATDIWIGLLEKFRDEQLYIGKIQEVESEQDLIEQLCSFFANMKKKDGADYSVNSIRASLAAVNRVLQEKSRIKNIDLYNDSRFKAIKEVVDGKIRFLSKNGKGETKGADSLEANEITQILNHRLLDGTTPERLLRRVFFINAIYLGLRGGEHALLNGTDFVKCDDGGYNVFIYCSKNNQRGLTENRGKADKLVLANHPEVTSFLDKYLSSRPYGADPDFYLQEVEEEFALKTGIWYKPKHVGFRRLNSFLNEICKITGINFSGRKITNHSGRRALIQNCEKMGVPKEEIKLLSRHRSDAGLLSYTLPPDDKKDEIIGKFMDKIHGKPTLDKVKVPDILNGQVSYNEQVIGKENNNIKTAKEVFYENQQNSLKKLLDLTDINQQLEISMNIDQFKELFNCGLISKLKGKVNLS</sequence>
<dbReference type="InterPro" id="IPR013762">
    <property type="entry name" value="Integrase-like_cat_sf"/>
</dbReference>
<protein>
    <recommendedName>
        <fullName evidence="4">Zinc finger mym-type protein 2-like</fullName>
    </recommendedName>
</protein>
<proteinExistence type="predicted"/>
<dbReference type="Gene3D" id="1.10.443.10">
    <property type="entry name" value="Intergrase catalytic core"/>
    <property type="match status" value="1"/>
</dbReference>
<gene>
    <name evidence="2" type="ORF">RirG_154540</name>
</gene>
<dbReference type="EMBL" id="JEMT01024052">
    <property type="protein sequence ID" value="EXX63201.1"/>
    <property type="molecule type" value="Genomic_DNA"/>
</dbReference>
<dbReference type="PANTHER" id="PTHR21446:SF12">
    <property type="entry name" value="POTASSIUM CHANNEL TETRAMERIZATION DOMAIN CONTAINING 1"/>
    <property type="match status" value="1"/>
</dbReference>
<keyword evidence="1" id="KW-0233">DNA recombination</keyword>
<accession>A0A015KTL1</accession>
<dbReference type="GO" id="GO:0006310">
    <property type="term" value="P:DNA recombination"/>
    <property type="evidence" value="ECO:0007669"/>
    <property type="project" value="UniProtKB-KW"/>
</dbReference>
<dbReference type="AlphaFoldDB" id="A0A015KTL1"/>
<dbReference type="InterPro" id="IPR011010">
    <property type="entry name" value="DNA_brk_join_enz"/>
</dbReference>
<dbReference type="InterPro" id="IPR052787">
    <property type="entry name" value="MAVS"/>
</dbReference>
<evidence type="ECO:0008006" key="4">
    <source>
        <dbReference type="Google" id="ProtNLM"/>
    </source>
</evidence>
<dbReference type="HOGENOM" id="CLU_614144_0_0_1"/>
<dbReference type="SUPFAM" id="SSF56349">
    <property type="entry name" value="DNA breaking-rejoining enzymes"/>
    <property type="match status" value="1"/>
</dbReference>
<dbReference type="OrthoDB" id="2449280at2759"/>
<dbReference type="PANTHER" id="PTHR21446">
    <property type="entry name" value="DUF3504 DOMAIN-CONTAINING PROTEIN"/>
    <property type="match status" value="1"/>
</dbReference>
<evidence type="ECO:0000256" key="1">
    <source>
        <dbReference type="ARBA" id="ARBA00023172"/>
    </source>
</evidence>
<keyword evidence="3" id="KW-1185">Reference proteome</keyword>
<dbReference type="Proteomes" id="UP000022910">
    <property type="component" value="Unassembled WGS sequence"/>
</dbReference>
<evidence type="ECO:0000313" key="2">
    <source>
        <dbReference type="EMBL" id="EXX63201.1"/>
    </source>
</evidence>
<evidence type="ECO:0000313" key="3">
    <source>
        <dbReference type="Proteomes" id="UP000022910"/>
    </source>
</evidence>
<name>A0A015KTL1_RHIIW</name>
<dbReference type="GO" id="GO:0003677">
    <property type="term" value="F:DNA binding"/>
    <property type="evidence" value="ECO:0007669"/>
    <property type="project" value="InterPro"/>
</dbReference>
<comment type="caution">
    <text evidence="2">The sequence shown here is derived from an EMBL/GenBank/DDBJ whole genome shotgun (WGS) entry which is preliminary data.</text>
</comment>
<organism evidence="2 3">
    <name type="scientific">Rhizophagus irregularis (strain DAOM 197198w)</name>
    <name type="common">Glomus intraradices</name>
    <dbReference type="NCBI Taxonomy" id="1432141"/>
    <lineage>
        <taxon>Eukaryota</taxon>
        <taxon>Fungi</taxon>
        <taxon>Fungi incertae sedis</taxon>
        <taxon>Mucoromycota</taxon>
        <taxon>Glomeromycotina</taxon>
        <taxon>Glomeromycetes</taxon>
        <taxon>Glomerales</taxon>
        <taxon>Glomeraceae</taxon>
        <taxon>Rhizophagus</taxon>
    </lineage>
</organism>